<comment type="caution">
    <text evidence="1">The sequence shown here is derived from an EMBL/GenBank/DDBJ whole genome shotgun (WGS) entry which is preliminary data.</text>
</comment>
<keyword evidence="2" id="KW-1185">Reference proteome</keyword>
<evidence type="ECO:0000313" key="1">
    <source>
        <dbReference type="EMBL" id="MDG3497527.1"/>
    </source>
</evidence>
<evidence type="ECO:0008006" key="3">
    <source>
        <dbReference type="Google" id="ProtNLM"/>
    </source>
</evidence>
<accession>A0A9X4MEA0</accession>
<organism evidence="1 2">
    <name type="scientific">Pseudanabaena catenata USMAC16</name>
    <dbReference type="NCBI Taxonomy" id="1855837"/>
    <lineage>
        <taxon>Bacteria</taxon>
        <taxon>Bacillati</taxon>
        <taxon>Cyanobacteriota</taxon>
        <taxon>Cyanophyceae</taxon>
        <taxon>Pseudanabaenales</taxon>
        <taxon>Pseudanabaenaceae</taxon>
        <taxon>Pseudanabaena</taxon>
    </lineage>
</organism>
<evidence type="ECO:0000313" key="2">
    <source>
        <dbReference type="Proteomes" id="UP001152872"/>
    </source>
</evidence>
<proteinExistence type="predicted"/>
<dbReference type="Proteomes" id="UP001152872">
    <property type="component" value="Unassembled WGS sequence"/>
</dbReference>
<dbReference type="EMBL" id="VBTY01000410">
    <property type="protein sequence ID" value="MDG3497527.1"/>
    <property type="molecule type" value="Genomic_DNA"/>
</dbReference>
<sequence>MTSLTEALERIMNWLQQHKPDYAVTFLPGLSHSEITERLGNFRFQVPQTIYELYRWRNGTRGYQNDSVVFPPLVFLPLEDAVELCLEFIDIFKETEDEIRYEGNLLWEHLTNAMSISTYR</sequence>
<gene>
    <name evidence="1" type="ORF">FEV09_23680</name>
</gene>
<dbReference type="RefSeq" id="WP_009629770.1">
    <property type="nucleotide sequence ID" value="NZ_VBTY01000410.1"/>
</dbReference>
<name>A0A9X4MEA0_9CYAN</name>
<dbReference type="AlphaFoldDB" id="A0A9X4MEA0"/>
<reference evidence="1" key="1">
    <citation type="submission" date="2019-05" db="EMBL/GenBank/DDBJ databases">
        <title>Whole genome sequencing of Pseudanabaena catenata USMAC16.</title>
        <authorList>
            <person name="Khan Z."/>
            <person name="Omar W.M."/>
            <person name="Convey P."/>
            <person name="Merican F."/>
            <person name="Najimudin N."/>
        </authorList>
    </citation>
    <scope>NUCLEOTIDE SEQUENCE</scope>
    <source>
        <strain evidence="1">USMAC16</strain>
    </source>
</reference>
<protein>
    <recommendedName>
        <fullName evidence="3">Knr4/Smi1-like domain-containing protein</fullName>
    </recommendedName>
</protein>